<dbReference type="GeneTree" id="ENSGT00940000158805"/>
<name>A0A4W5R7T3_9TELE</name>
<reference evidence="2" key="1">
    <citation type="submission" date="2018-06" db="EMBL/GenBank/DDBJ databases">
        <title>Genome assembly of Danube salmon.</title>
        <authorList>
            <person name="Macqueen D.J."/>
            <person name="Gundappa M.K."/>
        </authorList>
    </citation>
    <scope>NUCLEOTIDE SEQUENCE [LARGE SCALE GENOMIC DNA]</scope>
</reference>
<dbReference type="Ensembl" id="ENSHHUT00000087332.1">
    <property type="protein sequence ID" value="ENSHHUP00000084682.1"/>
    <property type="gene ID" value="ENSHHUG00000049090.1"/>
</dbReference>
<accession>A0A4W5R7T3</accession>
<reference evidence="1" key="2">
    <citation type="submission" date="2025-08" db="UniProtKB">
        <authorList>
            <consortium name="Ensembl"/>
        </authorList>
    </citation>
    <scope>IDENTIFICATION</scope>
</reference>
<proteinExistence type="predicted"/>
<keyword evidence="2" id="KW-1185">Reference proteome</keyword>
<organism evidence="1 2">
    <name type="scientific">Hucho hucho</name>
    <name type="common">huchen</name>
    <dbReference type="NCBI Taxonomy" id="62062"/>
    <lineage>
        <taxon>Eukaryota</taxon>
        <taxon>Metazoa</taxon>
        <taxon>Chordata</taxon>
        <taxon>Craniata</taxon>
        <taxon>Vertebrata</taxon>
        <taxon>Euteleostomi</taxon>
        <taxon>Actinopterygii</taxon>
        <taxon>Neopterygii</taxon>
        <taxon>Teleostei</taxon>
        <taxon>Protacanthopterygii</taxon>
        <taxon>Salmoniformes</taxon>
        <taxon>Salmonidae</taxon>
        <taxon>Salmoninae</taxon>
        <taxon>Hucho</taxon>
    </lineage>
</organism>
<sequence length="58" mass="6303">MLHVPSSTEASNVSSPRTLAGGVILGVALWLRHDNQTSSLLMQQFEGQQAPNTFYTSK</sequence>
<dbReference type="Proteomes" id="UP000314982">
    <property type="component" value="Unassembled WGS sequence"/>
</dbReference>
<evidence type="ECO:0000313" key="2">
    <source>
        <dbReference type="Proteomes" id="UP000314982"/>
    </source>
</evidence>
<reference evidence="1" key="3">
    <citation type="submission" date="2025-09" db="UniProtKB">
        <authorList>
            <consortium name="Ensembl"/>
        </authorList>
    </citation>
    <scope>IDENTIFICATION</scope>
</reference>
<evidence type="ECO:0000313" key="1">
    <source>
        <dbReference type="Ensembl" id="ENSHHUP00000084682.1"/>
    </source>
</evidence>
<dbReference type="AlphaFoldDB" id="A0A4W5R7T3"/>
<protein>
    <submittedName>
        <fullName evidence="1">Uncharacterized protein</fullName>
    </submittedName>
</protein>